<sequence length="16" mass="1922">MNKEQEQSRAKYTPLV</sequence>
<name>A0A2P2JZP3_RHIMU</name>
<protein>
    <submittedName>
        <fullName evidence="1">Uncharacterized protein</fullName>
    </submittedName>
</protein>
<organism evidence="1">
    <name type="scientific">Rhizophora mucronata</name>
    <name type="common">Asiatic mangrove</name>
    <dbReference type="NCBI Taxonomy" id="61149"/>
    <lineage>
        <taxon>Eukaryota</taxon>
        <taxon>Viridiplantae</taxon>
        <taxon>Streptophyta</taxon>
        <taxon>Embryophyta</taxon>
        <taxon>Tracheophyta</taxon>
        <taxon>Spermatophyta</taxon>
        <taxon>Magnoliopsida</taxon>
        <taxon>eudicotyledons</taxon>
        <taxon>Gunneridae</taxon>
        <taxon>Pentapetalae</taxon>
        <taxon>rosids</taxon>
        <taxon>fabids</taxon>
        <taxon>Malpighiales</taxon>
        <taxon>Rhizophoraceae</taxon>
        <taxon>Rhizophora</taxon>
    </lineage>
</organism>
<dbReference type="AlphaFoldDB" id="A0A2P2JZP3"/>
<reference evidence="1" key="1">
    <citation type="submission" date="2018-02" db="EMBL/GenBank/DDBJ databases">
        <title>Rhizophora mucronata_Transcriptome.</title>
        <authorList>
            <person name="Meera S.P."/>
            <person name="Sreeshan A."/>
            <person name="Augustine A."/>
        </authorList>
    </citation>
    <scope>NUCLEOTIDE SEQUENCE</scope>
    <source>
        <tissue evidence="1">Leaf</tissue>
    </source>
</reference>
<dbReference type="EMBL" id="GGEC01018412">
    <property type="protein sequence ID" value="MBW98895.1"/>
    <property type="molecule type" value="Transcribed_RNA"/>
</dbReference>
<accession>A0A2P2JZP3</accession>
<proteinExistence type="predicted"/>
<evidence type="ECO:0000313" key="1">
    <source>
        <dbReference type="EMBL" id="MBW98895.1"/>
    </source>
</evidence>